<dbReference type="EMBL" id="BOPH01000024">
    <property type="protein sequence ID" value="GIJ67246.1"/>
    <property type="molecule type" value="Genomic_DNA"/>
</dbReference>
<dbReference type="Proteomes" id="UP000635606">
    <property type="component" value="Unassembled WGS sequence"/>
</dbReference>
<dbReference type="CDD" id="cd05269">
    <property type="entry name" value="TMR_SDR_a"/>
    <property type="match status" value="1"/>
</dbReference>
<proteinExistence type="predicted"/>
<organism evidence="2 3">
    <name type="scientific">Virgisporangium ochraceum</name>
    <dbReference type="NCBI Taxonomy" id="65505"/>
    <lineage>
        <taxon>Bacteria</taxon>
        <taxon>Bacillati</taxon>
        <taxon>Actinomycetota</taxon>
        <taxon>Actinomycetes</taxon>
        <taxon>Micromonosporales</taxon>
        <taxon>Micromonosporaceae</taxon>
        <taxon>Virgisporangium</taxon>
    </lineage>
</organism>
<dbReference type="Pfam" id="PF13460">
    <property type="entry name" value="NAD_binding_10"/>
    <property type="match status" value="1"/>
</dbReference>
<reference evidence="2" key="1">
    <citation type="submission" date="2021-01" db="EMBL/GenBank/DDBJ databases">
        <title>Whole genome shotgun sequence of Virgisporangium ochraceum NBRC 16418.</title>
        <authorList>
            <person name="Komaki H."/>
            <person name="Tamura T."/>
        </authorList>
    </citation>
    <scope>NUCLEOTIDE SEQUENCE</scope>
    <source>
        <strain evidence="2">NBRC 16418</strain>
    </source>
</reference>
<comment type="caution">
    <text evidence="2">The sequence shown here is derived from an EMBL/GenBank/DDBJ whole genome shotgun (WGS) entry which is preliminary data.</text>
</comment>
<evidence type="ECO:0000259" key="1">
    <source>
        <dbReference type="Pfam" id="PF13460"/>
    </source>
</evidence>
<dbReference type="InterPro" id="IPR036291">
    <property type="entry name" value="NAD(P)-bd_dom_sf"/>
</dbReference>
<dbReference type="PANTHER" id="PTHR47129">
    <property type="entry name" value="QUINONE OXIDOREDUCTASE 2"/>
    <property type="match status" value="1"/>
</dbReference>
<dbReference type="InterPro" id="IPR016040">
    <property type="entry name" value="NAD(P)-bd_dom"/>
</dbReference>
<accession>A0A8J3ZP44</accession>
<dbReference type="AlphaFoldDB" id="A0A8J3ZP44"/>
<evidence type="ECO:0000313" key="2">
    <source>
        <dbReference type="EMBL" id="GIJ67246.1"/>
    </source>
</evidence>
<feature type="domain" description="NAD(P)-binding" evidence="1">
    <location>
        <begin position="8"/>
        <end position="181"/>
    </location>
</feature>
<dbReference type="Gene3D" id="3.40.50.720">
    <property type="entry name" value="NAD(P)-binding Rossmann-like Domain"/>
    <property type="match status" value="1"/>
</dbReference>
<sequence>MTTIGVTGVTGPFGRLAVERLLARGGSERVVGLARDPSRVSGLDGLDVRPGDYDQPSALVDALNGVDVLLLVSGNEFGKRVAQHTNVIEAAKAAGVTRVLYTSAPRADDTALPVAPEHKATEEVLRASGLAWTILRNNWYVENYTPQLDRYLAEGAIVTAAGTGRVGAAPRADFAAGAVAAALGDGHEGRVYELGGPPFTFDELAAVITDVTGTTVTHRTVSPAELVDALQGNGLDAGTAGFVASLDEAIARGDLDVPSDDLANLLGRPVTPLADAIREALK</sequence>
<evidence type="ECO:0000313" key="3">
    <source>
        <dbReference type="Proteomes" id="UP000635606"/>
    </source>
</evidence>
<dbReference type="PANTHER" id="PTHR47129:SF1">
    <property type="entry name" value="NMRA-LIKE DOMAIN-CONTAINING PROTEIN"/>
    <property type="match status" value="1"/>
</dbReference>
<dbReference type="SUPFAM" id="SSF51735">
    <property type="entry name" value="NAD(P)-binding Rossmann-fold domains"/>
    <property type="match status" value="1"/>
</dbReference>
<protein>
    <submittedName>
        <fullName evidence="2">NAD(P)-dependent oxidoreductase</fullName>
    </submittedName>
</protein>
<dbReference type="Gene3D" id="3.90.25.10">
    <property type="entry name" value="UDP-galactose 4-epimerase, domain 1"/>
    <property type="match status" value="1"/>
</dbReference>
<dbReference type="RefSeq" id="WP_203927206.1">
    <property type="nucleotide sequence ID" value="NZ_BOPH01000024.1"/>
</dbReference>
<gene>
    <name evidence="2" type="ORF">Voc01_021630</name>
</gene>
<dbReference type="InterPro" id="IPR052718">
    <property type="entry name" value="NmrA-type_oxidoreductase"/>
</dbReference>
<name>A0A8J3ZP44_9ACTN</name>
<keyword evidence="3" id="KW-1185">Reference proteome</keyword>